<reference evidence="1 2" key="1">
    <citation type="submission" date="2020-07" db="EMBL/GenBank/DDBJ databases">
        <title>Comparative genomics of pyrophilous fungi reveals a link between fire events and developmental genes.</title>
        <authorList>
            <consortium name="DOE Joint Genome Institute"/>
            <person name="Steindorff A.S."/>
            <person name="Carver A."/>
            <person name="Calhoun S."/>
            <person name="Stillman K."/>
            <person name="Liu H."/>
            <person name="Lipzen A."/>
            <person name="Pangilinan J."/>
            <person name="Labutti K."/>
            <person name="Bruns T.D."/>
            <person name="Grigoriev I.V."/>
        </authorList>
    </citation>
    <scope>NUCLEOTIDE SEQUENCE [LARGE SCALE GENOMIC DNA]</scope>
    <source>
        <strain evidence="1 2">CBS 144469</strain>
    </source>
</reference>
<proteinExistence type="predicted"/>
<evidence type="ECO:0000313" key="2">
    <source>
        <dbReference type="Proteomes" id="UP000521943"/>
    </source>
</evidence>
<dbReference type="Proteomes" id="UP000521943">
    <property type="component" value="Unassembled WGS sequence"/>
</dbReference>
<organism evidence="1 2">
    <name type="scientific">Ephemerocybe angulata</name>
    <dbReference type="NCBI Taxonomy" id="980116"/>
    <lineage>
        <taxon>Eukaryota</taxon>
        <taxon>Fungi</taxon>
        <taxon>Dikarya</taxon>
        <taxon>Basidiomycota</taxon>
        <taxon>Agaricomycotina</taxon>
        <taxon>Agaricomycetes</taxon>
        <taxon>Agaricomycetidae</taxon>
        <taxon>Agaricales</taxon>
        <taxon>Agaricineae</taxon>
        <taxon>Psathyrellaceae</taxon>
        <taxon>Ephemerocybe</taxon>
    </lineage>
</organism>
<evidence type="ECO:0000313" key="1">
    <source>
        <dbReference type="EMBL" id="KAF6759438.1"/>
    </source>
</evidence>
<gene>
    <name evidence="1" type="ORF">DFP72DRAFT_1166882</name>
</gene>
<dbReference type="OrthoDB" id="19448at2759"/>
<protein>
    <submittedName>
        <fullName evidence="1">Uncharacterized protein</fullName>
    </submittedName>
</protein>
<accession>A0A8H6M865</accession>
<sequence>MAEQHETNLVEVHRYPLKRKSGYIVDLKYGVDPRAFIRWFREAHPDGPDARIDGGWGMSFFGKFDDETLHFLRSSPEVKTISEDAMGSLDDMMF</sequence>
<name>A0A8H6M865_9AGAR</name>
<dbReference type="EMBL" id="JACGCI010000015">
    <property type="protein sequence ID" value="KAF6759438.1"/>
    <property type="molecule type" value="Genomic_DNA"/>
</dbReference>
<dbReference type="AlphaFoldDB" id="A0A8H6M865"/>
<keyword evidence="2" id="KW-1185">Reference proteome</keyword>
<dbReference type="SUPFAM" id="SSF54897">
    <property type="entry name" value="Protease propeptides/inhibitors"/>
    <property type="match status" value="1"/>
</dbReference>
<comment type="caution">
    <text evidence="1">The sequence shown here is derived from an EMBL/GenBank/DDBJ whole genome shotgun (WGS) entry which is preliminary data.</text>
</comment>